<dbReference type="RefSeq" id="WP_196608395.1">
    <property type="nucleotide sequence ID" value="NZ_VRYY01000087.1"/>
</dbReference>
<proteinExistence type="predicted"/>
<name>A0ABS0J1E5_9BACT</name>
<dbReference type="Pfam" id="PF05932">
    <property type="entry name" value="CesT"/>
    <property type="match status" value="1"/>
</dbReference>
<gene>
    <name evidence="2" type="ORF">FVW20_04015</name>
</gene>
<organism evidence="2 3">
    <name type="scientific">Nitratidesulfovibrio oxamicus</name>
    <dbReference type="NCBI Taxonomy" id="32016"/>
    <lineage>
        <taxon>Bacteria</taxon>
        <taxon>Pseudomonadati</taxon>
        <taxon>Thermodesulfobacteriota</taxon>
        <taxon>Desulfovibrionia</taxon>
        <taxon>Desulfovibrionales</taxon>
        <taxon>Desulfovibrionaceae</taxon>
        <taxon>Nitratidesulfovibrio</taxon>
    </lineage>
</organism>
<dbReference type="InterPro" id="IPR010261">
    <property type="entry name" value="Tir_chaperone"/>
</dbReference>
<accession>A0ABS0J1E5</accession>
<evidence type="ECO:0000313" key="2">
    <source>
        <dbReference type="EMBL" id="MBG3876216.1"/>
    </source>
</evidence>
<protein>
    <submittedName>
        <fullName evidence="2">Type III secretion system chaperone</fullName>
    </submittedName>
</protein>
<feature type="compositionally biased region" description="Low complexity" evidence="1">
    <location>
        <begin position="140"/>
        <end position="154"/>
    </location>
</feature>
<comment type="caution">
    <text evidence="2">The sequence shown here is derived from an EMBL/GenBank/DDBJ whole genome shotgun (WGS) entry which is preliminary data.</text>
</comment>
<dbReference type="SUPFAM" id="SSF69635">
    <property type="entry name" value="Type III secretory system chaperone-like"/>
    <property type="match status" value="1"/>
</dbReference>
<evidence type="ECO:0000313" key="3">
    <source>
        <dbReference type="Proteomes" id="UP001194469"/>
    </source>
</evidence>
<feature type="region of interest" description="Disordered" evidence="1">
    <location>
        <begin position="131"/>
        <end position="161"/>
    </location>
</feature>
<reference evidence="2 3" key="1">
    <citation type="submission" date="2019-08" db="EMBL/GenBank/DDBJ databases">
        <authorList>
            <person name="Luo N."/>
        </authorList>
    </citation>
    <scope>NUCLEOTIDE SEQUENCE [LARGE SCALE GENOMIC DNA]</scope>
    <source>
        <strain evidence="2 3">NCIMB 9442</strain>
    </source>
</reference>
<keyword evidence="3" id="KW-1185">Reference proteome</keyword>
<dbReference type="EMBL" id="VRYY01000087">
    <property type="protein sequence ID" value="MBG3876216.1"/>
    <property type="molecule type" value="Genomic_DNA"/>
</dbReference>
<dbReference type="CDD" id="cd16364">
    <property type="entry name" value="T3SC_I-like"/>
    <property type="match status" value="1"/>
</dbReference>
<evidence type="ECO:0000256" key="1">
    <source>
        <dbReference type="SAM" id="MobiDB-lite"/>
    </source>
</evidence>
<dbReference type="Gene3D" id="3.30.1460.10">
    <property type="match status" value="1"/>
</dbReference>
<sequence>MTIQELLHELGARMGTGPLALDGQTPCTLCFDGKYVVTLYHDPDDRALLAAAPVGAAGAGFGHLREDDLRALLTDACLGARTGGAAFGLSPETGELLLWKRWNDEFPDYPALETALNGFLAQLDHWQTHRPERTDGVQRPATGTAPTATPEETPVNVPYTGNMLRI</sequence>
<dbReference type="Proteomes" id="UP001194469">
    <property type="component" value="Unassembled WGS sequence"/>
</dbReference>